<dbReference type="RefSeq" id="WP_158027457.1">
    <property type="nucleotide sequence ID" value="NZ_BMHG01000001.1"/>
</dbReference>
<comment type="caution">
    <text evidence="2">The sequence shown here is derived from an EMBL/GenBank/DDBJ whole genome shotgun (WGS) entry which is preliminary data.</text>
</comment>
<dbReference type="EMBL" id="WBJY01000001">
    <property type="protein sequence ID" value="KAB1648903.1"/>
    <property type="molecule type" value="Genomic_DNA"/>
</dbReference>
<gene>
    <name evidence="2" type="ORF">F8O04_00935</name>
</gene>
<evidence type="ECO:0008006" key="4">
    <source>
        <dbReference type="Google" id="ProtNLM"/>
    </source>
</evidence>
<feature type="transmembrane region" description="Helical" evidence="1">
    <location>
        <begin position="7"/>
        <end position="28"/>
    </location>
</feature>
<evidence type="ECO:0000313" key="2">
    <source>
        <dbReference type="EMBL" id="KAB1648903.1"/>
    </source>
</evidence>
<keyword evidence="1" id="KW-0812">Transmembrane</keyword>
<dbReference type="AlphaFoldDB" id="A0A6H9WHW7"/>
<protein>
    <recommendedName>
        <fullName evidence="4">Tripartite tricarboxylate transporter TctB family protein</fullName>
    </recommendedName>
</protein>
<keyword evidence="3" id="KW-1185">Reference proteome</keyword>
<keyword evidence="1" id="KW-1133">Transmembrane helix</keyword>
<name>A0A6H9WHW7_9MICO</name>
<evidence type="ECO:0000256" key="1">
    <source>
        <dbReference type="SAM" id="Phobius"/>
    </source>
</evidence>
<evidence type="ECO:0000313" key="3">
    <source>
        <dbReference type="Proteomes" id="UP000431744"/>
    </source>
</evidence>
<feature type="transmembrane region" description="Helical" evidence="1">
    <location>
        <begin position="96"/>
        <end position="122"/>
    </location>
</feature>
<accession>A0A6H9WHW7</accession>
<organism evidence="2 3">
    <name type="scientific">Pseudoclavibacter endophyticus</name>
    <dbReference type="NCBI Taxonomy" id="1778590"/>
    <lineage>
        <taxon>Bacteria</taxon>
        <taxon>Bacillati</taxon>
        <taxon>Actinomycetota</taxon>
        <taxon>Actinomycetes</taxon>
        <taxon>Micrococcales</taxon>
        <taxon>Microbacteriaceae</taxon>
        <taxon>Pseudoclavibacter</taxon>
    </lineage>
</organism>
<dbReference type="Proteomes" id="UP000431744">
    <property type="component" value="Unassembled WGS sequence"/>
</dbReference>
<keyword evidence="1" id="KW-0472">Membrane</keyword>
<sequence length="169" mass="18075">MSLSIARVAATAVVFLVFVGAAIISLGSIERPTYWFPAFVAVAGALSSAYALGVDLRKVLTGRSAVDDEVTDLGASIADVADSDDAGERSAVRRRVLVWIAWFVALPAVSLVVPFFYASLVWLFCVLRFSGKRSWVFCIVSVIVFGVVVNGLIVLLQIRVPPALLTGWG</sequence>
<proteinExistence type="predicted"/>
<reference evidence="2 3" key="1">
    <citation type="submission" date="2019-09" db="EMBL/GenBank/DDBJ databases">
        <title>Phylogeny of genus Pseudoclavibacter and closely related genus.</title>
        <authorList>
            <person name="Li Y."/>
        </authorList>
    </citation>
    <scope>NUCLEOTIDE SEQUENCE [LARGE SCALE GENOMIC DNA]</scope>
    <source>
        <strain evidence="2 3">EGI 60007</strain>
    </source>
</reference>
<feature type="transmembrane region" description="Helical" evidence="1">
    <location>
        <begin position="34"/>
        <end position="53"/>
    </location>
</feature>
<feature type="transmembrane region" description="Helical" evidence="1">
    <location>
        <begin position="134"/>
        <end position="156"/>
    </location>
</feature>
<dbReference type="OrthoDB" id="3576186at2"/>